<keyword evidence="3" id="KW-0547">Nucleotide-binding</keyword>
<evidence type="ECO:0000256" key="1">
    <source>
        <dbReference type="ARBA" id="ARBA00022485"/>
    </source>
</evidence>
<reference evidence="17" key="2">
    <citation type="submission" date="2021-04" db="EMBL/GenBank/DDBJ databases">
        <authorList>
            <person name="Podell S."/>
        </authorList>
    </citation>
    <scope>NUCLEOTIDE SEQUENCE</scope>
    <source>
        <strain evidence="17">Hildebrandi</strain>
    </source>
</reference>
<evidence type="ECO:0000256" key="13">
    <source>
        <dbReference type="PROSITE-ProRule" id="PRU00175"/>
    </source>
</evidence>
<evidence type="ECO:0000256" key="10">
    <source>
        <dbReference type="ARBA" id="ARBA00023125"/>
    </source>
</evidence>
<keyword evidence="8" id="KW-0408">Iron</keyword>
<name>A0A9K3LMQ7_9STRA</name>
<dbReference type="Pfam" id="PF23109">
    <property type="entry name" value="ARCH_RTEL1"/>
    <property type="match status" value="1"/>
</dbReference>
<evidence type="ECO:0000256" key="3">
    <source>
        <dbReference type="ARBA" id="ARBA00022741"/>
    </source>
</evidence>
<dbReference type="InterPro" id="IPR010614">
    <property type="entry name" value="RAD3-like_helicase_DEAD"/>
</dbReference>
<organism evidence="17 18">
    <name type="scientific">Nitzschia inconspicua</name>
    <dbReference type="NCBI Taxonomy" id="303405"/>
    <lineage>
        <taxon>Eukaryota</taxon>
        <taxon>Sar</taxon>
        <taxon>Stramenopiles</taxon>
        <taxon>Ochrophyta</taxon>
        <taxon>Bacillariophyta</taxon>
        <taxon>Bacillariophyceae</taxon>
        <taxon>Bacillariophycidae</taxon>
        <taxon>Bacillariales</taxon>
        <taxon>Bacillariaceae</taxon>
        <taxon>Nitzschia</taxon>
    </lineage>
</organism>
<keyword evidence="2" id="KW-0479">Metal-binding</keyword>
<evidence type="ECO:0000259" key="16">
    <source>
        <dbReference type="PROSITE" id="PS51193"/>
    </source>
</evidence>
<dbReference type="GO" id="GO:0006281">
    <property type="term" value="P:DNA repair"/>
    <property type="evidence" value="ECO:0007669"/>
    <property type="project" value="UniProtKB-KW"/>
</dbReference>
<dbReference type="SMART" id="SM00488">
    <property type="entry name" value="DEXDc2"/>
    <property type="match status" value="1"/>
</dbReference>
<dbReference type="InterPro" id="IPR001841">
    <property type="entry name" value="Znf_RING"/>
</dbReference>
<evidence type="ECO:0000313" key="17">
    <source>
        <dbReference type="EMBL" id="KAG7363316.1"/>
    </source>
</evidence>
<dbReference type="GO" id="GO:0003678">
    <property type="term" value="F:DNA helicase activity"/>
    <property type="evidence" value="ECO:0007669"/>
    <property type="project" value="InterPro"/>
</dbReference>
<keyword evidence="7" id="KW-0067">ATP-binding</keyword>
<keyword evidence="1" id="KW-0004">4Fe-4S</keyword>
<feature type="compositionally biased region" description="Polar residues" evidence="14">
    <location>
        <begin position="976"/>
        <end position="1005"/>
    </location>
</feature>
<evidence type="ECO:0000256" key="7">
    <source>
        <dbReference type="ARBA" id="ARBA00022840"/>
    </source>
</evidence>
<dbReference type="GO" id="GO:0005524">
    <property type="term" value="F:ATP binding"/>
    <property type="evidence" value="ECO:0007669"/>
    <property type="project" value="UniProtKB-KW"/>
</dbReference>
<dbReference type="GO" id="GO:0003677">
    <property type="term" value="F:DNA binding"/>
    <property type="evidence" value="ECO:0007669"/>
    <property type="project" value="UniProtKB-KW"/>
</dbReference>
<dbReference type="InterPro" id="IPR057498">
    <property type="entry name" value="Rtel1_ARCH"/>
</dbReference>
<keyword evidence="13" id="KW-0862">Zinc</keyword>
<feature type="domain" description="RING-type" evidence="15">
    <location>
        <begin position="1327"/>
        <end position="1365"/>
    </location>
</feature>
<keyword evidence="6" id="KW-0347">Helicase</keyword>
<dbReference type="InterPro" id="IPR006554">
    <property type="entry name" value="Helicase-like_DEXD_c2"/>
</dbReference>
<dbReference type="PROSITE" id="PS51193">
    <property type="entry name" value="HELICASE_ATP_BIND_2"/>
    <property type="match status" value="1"/>
</dbReference>
<evidence type="ECO:0000256" key="11">
    <source>
        <dbReference type="ARBA" id="ARBA00023204"/>
    </source>
</evidence>
<gene>
    <name evidence="17" type="ORF">IV203_026676</name>
</gene>
<feature type="compositionally biased region" description="Polar residues" evidence="14">
    <location>
        <begin position="30"/>
        <end position="42"/>
    </location>
</feature>
<dbReference type="Pfam" id="PF06733">
    <property type="entry name" value="DEAD_2"/>
    <property type="match status" value="1"/>
</dbReference>
<dbReference type="GO" id="GO:0008270">
    <property type="term" value="F:zinc ion binding"/>
    <property type="evidence" value="ECO:0007669"/>
    <property type="project" value="UniProtKB-KW"/>
</dbReference>
<reference evidence="17" key="1">
    <citation type="journal article" date="2021" name="Sci. Rep.">
        <title>Diploid genomic architecture of Nitzschia inconspicua, an elite biomass production diatom.</title>
        <authorList>
            <person name="Oliver A."/>
            <person name="Podell S."/>
            <person name="Pinowska A."/>
            <person name="Traller J.C."/>
            <person name="Smith S.R."/>
            <person name="McClure R."/>
            <person name="Beliaev A."/>
            <person name="Bohutskyi P."/>
            <person name="Hill E.A."/>
            <person name="Rabines A."/>
            <person name="Zheng H."/>
            <person name="Allen L.Z."/>
            <person name="Kuo A."/>
            <person name="Grigoriev I.V."/>
            <person name="Allen A.E."/>
            <person name="Hazlebeck D."/>
            <person name="Allen E.E."/>
        </authorList>
    </citation>
    <scope>NUCLEOTIDE SEQUENCE</scope>
    <source>
        <strain evidence="17">Hildebrandi</strain>
    </source>
</reference>
<dbReference type="GO" id="GO:1904430">
    <property type="term" value="P:negative regulation of t-circle formation"/>
    <property type="evidence" value="ECO:0007669"/>
    <property type="project" value="TreeGrafter"/>
</dbReference>
<sequence>MKPVRKSAGSFGNNSNNDRGWGSLGAPGVSSHTTSLASTSVVSRHRRPKAVNPASPPTTIELRGVPIHFPFKPYKCQEDYMGVVLDALLRRENALLESPTGTGKTLCLLCACLAWQREQARLLQAQPELDAAAAATAAALPDGQSSEQATKHFNKVPTIIYASRTHSQLSQVVRELRNTRYRPKHAVLGSREQMCINPKVKKATSTASTINHDCSALAKERKCTFRNRLDGFTAPSNESSTGAWYGTQPVMDMEDLVTMGKNHKVCPFYYTRNLVEDAELVLVPYNYLFDKDSRNSTLADIPWKNAVVIFDEAHNLESFASESASFDLSSKDIGGCISEVDKAILYIESDPDRFGANIKRDHLLRLKGIFMNFEEYIITKLPANQTAYRGEKMMDIFEKGANITYTTYTLILDLIKKLFEIFMEIRGGNNKGAPHLEHFSQCLKRVFGESSEARCLAKAESYRVHVTPPQSAAQHVGYRGVDGAVGRTVSYWCFAPSEAMRELQELEVRSILVTSGTLSPLESYAMELDLPFPNRLENPHIISPDQIHVRIIGKGVSNKILNSSYERRQDADYYIELGNTLATLSRIIPAGMLIFFPSYGVMETAIERWVGPASRAGTAKSGVNNFFAKRQVKASGSGGNSARYSFPQQRLDTNFSSAGSSTPWKRLLSNKSIIIEPKSSSDLPDAIEEFHKFLNMPKSKGVALFGVCRGKISEGIDFAHDMCRAVIITGLPFAPSFDPKVKMKREFLDQNRAKQHTKASTTGGFGAQHKGANACLSGHEWYQQQAHRAVNQAVGRVIRNKRDYGAVLLLDSRFELPGNQNGLSKWVRPHILPDEGFGRANHSLVQFFKKAQELEAKLEREVPCVAPTNVSRILEYENEGKENNHSKTLANEEDFTKVAFIYHENNDENADAAPTGETETDIPSKSYIPKHQIIATVDIGTNEGSKIASQVLKGEIRRSELSSLSLSSTQSSLPSQNEGDTRNTPSTPSAFVQQSETSQKGNASETPARRFFDTVQATMSRDEFSSIKKAVVLMKKYTRMKDQNDFIAATREVIKIILNHENFENRPKDKKPDLLMLILQLLPKHFVDAGRQCTMDLVFCGTTIRDELKAGLPHDQYMKVHNSFVKFLTDLWFDNSRIDERKVATAFSGILGSSVNNGVVTASSLLAMTKIVPKEAQRVTNAITCELIESLPNAKPKVTVSITARDSGGRNRVDLDSTATSAIGSQRYQARFESKSKVAAANKPYSRNPYARSTVEATDNSHTTSQPDKMSAYLNDERKKRGLDQNASTSFSLTKILKQSASEVYTGKANTRTISDFCSNAPRDLNCTICDRRMDQPFISDCGHMACISCWDAWLGKTGTCAHCRKPVDPKSLALAVFKASSIR</sequence>
<feature type="compositionally biased region" description="Low complexity" evidence="14">
    <location>
        <begin position="963"/>
        <end position="975"/>
    </location>
</feature>
<evidence type="ECO:0000256" key="9">
    <source>
        <dbReference type="ARBA" id="ARBA00023014"/>
    </source>
</evidence>
<evidence type="ECO:0000259" key="15">
    <source>
        <dbReference type="PROSITE" id="PS50089"/>
    </source>
</evidence>
<dbReference type="GO" id="GO:0090657">
    <property type="term" value="P:telomeric loop disassembly"/>
    <property type="evidence" value="ECO:0007669"/>
    <property type="project" value="TreeGrafter"/>
</dbReference>
<protein>
    <submittedName>
        <fullName evidence="17">Helicase associated domain containing protein</fullName>
    </submittedName>
</protein>
<keyword evidence="4" id="KW-0227">DNA damage</keyword>
<dbReference type="EMBL" id="JAGRRH010000010">
    <property type="protein sequence ID" value="KAG7363316.1"/>
    <property type="molecule type" value="Genomic_DNA"/>
</dbReference>
<feature type="region of interest" description="Disordered" evidence="14">
    <location>
        <begin position="1"/>
        <end position="59"/>
    </location>
</feature>
<keyword evidence="9" id="KW-0411">Iron-sulfur</keyword>
<dbReference type="GO" id="GO:0051539">
    <property type="term" value="F:4 iron, 4 sulfur cluster binding"/>
    <property type="evidence" value="ECO:0007669"/>
    <property type="project" value="UniProtKB-KW"/>
</dbReference>
<dbReference type="PANTHER" id="PTHR11472">
    <property type="entry name" value="DNA REPAIR DEAD HELICASE RAD3/XP-D SUBFAMILY MEMBER"/>
    <property type="match status" value="1"/>
</dbReference>
<evidence type="ECO:0000256" key="8">
    <source>
        <dbReference type="ARBA" id="ARBA00023004"/>
    </source>
</evidence>
<proteinExistence type="predicted"/>
<evidence type="ECO:0000256" key="14">
    <source>
        <dbReference type="SAM" id="MobiDB-lite"/>
    </source>
</evidence>
<dbReference type="InterPro" id="IPR014013">
    <property type="entry name" value="Helic_SF1/SF2_ATP-bd_DinG/Rad3"/>
</dbReference>
<dbReference type="Proteomes" id="UP000693970">
    <property type="component" value="Unassembled WGS sequence"/>
</dbReference>
<evidence type="ECO:0000256" key="5">
    <source>
        <dbReference type="ARBA" id="ARBA00022801"/>
    </source>
</evidence>
<evidence type="ECO:0000256" key="4">
    <source>
        <dbReference type="ARBA" id="ARBA00022763"/>
    </source>
</evidence>
<dbReference type="Pfam" id="PF13307">
    <property type="entry name" value="Helicase_C_2"/>
    <property type="match status" value="1"/>
</dbReference>
<keyword evidence="10" id="KW-0238">DNA-binding</keyword>
<keyword evidence="13" id="KW-0863">Zinc-finger</keyword>
<dbReference type="SMART" id="SM00491">
    <property type="entry name" value="HELICc2"/>
    <property type="match status" value="1"/>
</dbReference>
<dbReference type="GO" id="GO:0010569">
    <property type="term" value="P:regulation of double-strand break repair via homologous recombination"/>
    <property type="evidence" value="ECO:0007669"/>
    <property type="project" value="TreeGrafter"/>
</dbReference>
<feature type="region of interest" description="Disordered" evidence="14">
    <location>
        <begin position="907"/>
        <end position="926"/>
    </location>
</feature>
<dbReference type="Pfam" id="PF13920">
    <property type="entry name" value="zf-C3HC4_3"/>
    <property type="match status" value="1"/>
</dbReference>
<evidence type="ECO:0000256" key="12">
    <source>
        <dbReference type="ARBA" id="ARBA00023235"/>
    </source>
</evidence>
<keyword evidence="11" id="KW-0234">DNA repair</keyword>
<dbReference type="InterPro" id="IPR045028">
    <property type="entry name" value="DinG/Rad3-like"/>
</dbReference>
<evidence type="ECO:0000313" key="18">
    <source>
        <dbReference type="Proteomes" id="UP000693970"/>
    </source>
</evidence>
<dbReference type="CDD" id="cd18788">
    <property type="entry name" value="SF2_C_XPD"/>
    <property type="match status" value="1"/>
</dbReference>
<dbReference type="GO" id="GO:0005634">
    <property type="term" value="C:nucleus"/>
    <property type="evidence" value="ECO:0007669"/>
    <property type="project" value="TreeGrafter"/>
</dbReference>
<feature type="region of interest" description="Disordered" evidence="14">
    <location>
        <begin position="1239"/>
        <end position="1269"/>
    </location>
</feature>
<dbReference type="PANTHER" id="PTHR11472:SF34">
    <property type="entry name" value="REGULATOR OF TELOMERE ELONGATION HELICASE 1"/>
    <property type="match status" value="1"/>
</dbReference>
<feature type="domain" description="Helicase ATP-binding" evidence="16">
    <location>
        <begin position="63"/>
        <end position="362"/>
    </location>
</feature>
<dbReference type="OrthoDB" id="19182at2759"/>
<comment type="caution">
    <text evidence="17">The sequence shown here is derived from an EMBL/GenBank/DDBJ whole genome shotgun (WGS) entry which is preliminary data.</text>
</comment>
<dbReference type="GO" id="GO:0045910">
    <property type="term" value="P:negative regulation of DNA recombination"/>
    <property type="evidence" value="ECO:0007669"/>
    <property type="project" value="TreeGrafter"/>
</dbReference>
<evidence type="ECO:0000256" key="2">
    <source>
        <dbReference type="ARBA" id="ARBA00022723"/>
    </source>
</evidence>
<dbReference type="GO" id="GO:0016818">
    <property type="term" value="F:hydrolase activity, acting on acid anhydrides, in phosphorus-containing anhydrides"/>
    <property type="evidence" value="ECO:0007669"/>
    <property type="project" value="InterPro"/>
</dbReference>
<evidence type="ECO:0000256" key="6">
    <source>
        <dbReference type="ARBA" id="ARBA00022806"/>
    </source>
</evidence>
<keyword evidence="18" id="KW-1185">Reference proteome</keyword>
<feature type="region of interest" description="Disordered" evidence="14">
    <location>
        <begin position="963"/>
        <end position="1008"/>
    </location>
</feature>
<dbReference type="GO" id="GO:0070182">
    <property type="term" value="F:DNA polymerase binding"/>
    <property type="evidence" value="ECO:0007669"/>
    <property type="project" value="TreeGrafter"/>
</dbReference>
<dbReference type="InterPro" id="IPR006555">
    <property type="entry name" value="ATP-dep_Helicase_C"/>
</dbReference>
<feature type="compositionally biased region" description="Polar residues" evidence="14">
    <location>
        <begin position="1255"/>
        <end position="1268"/>
    </location>
</feature>
<dbReference type="PROSITE" id="PS50089">
    <property type="entry name" value="ZF_RING_2"/>
    <property type="match status" value="1"/>
</dbReference>
<accession>A0A9K3LMQ7</accession>
<keyword evidence="12" id="KW-0413">Isomerase</keyword>
<keyword evidence="5" id="KW-0378">Hydrolase</keyword>